<evidence type="ECO:0000313" key="3">
    <source>
        <dbReference type="EMBL" id="KAK2562649.1"/>
    </source>
</evidence>
<name>A0AAD9QJV5_ACRCE</name>
<keyword evidence="4" id="KW-1185">Reference proteome</keyword>
<dbReference type="EMBL" id="JARQWQ010000028">
    <property type="protein sequence ID" value="KAK2562649.1"/>
    <property type="molecule type" value="Genomic_DNA"/>
</dbReference>
<reference evidence="3" key="2">
    <citation type="journal article" date="2023" name="Science">
        <title>Genomic signatures of disease resistance in endangered staghorn corals.</title>
        <authorList>
            <person name="Vollmer S.V."/>
            <person name="Selwyn J.D."/>
            <person name="Despard B.A."/>
            <person name="Roesel C.L."/>
        </authorList>
    </citation>
    <scope>NUCLEOTIDE SEQUENCE</scope>
    <source>
        <strain evidence="3">K2</strain>
    </source>
</reference>
<dbReference type="Proteomes" id="UP001249851">
    <property type="component" value="Unassembled WGS sequence"/>
</dbReference>
<feature type="domain" description="Myosin VI cargo binding" evidence="2">
    <location>
        <begin position="63"/>
        <end position="115"/>
    </location>
</feature>
<evidence type="ECO:0000313" key="4">
    <source>
        <dbReference type="Proteomes" id="UP001249851"/>
    </source>
</evidence>
<evidence type="ECO:0000256" key="1">
    <source>
        <dbReference type="SAM" id="MobiDB-lite"/>
    </source>
</evidence>
<dbReference type="InterPro" id="IPR032412">
    <property type="entry name" value="Myosin-VI_CBD"/>
</dbReference>
<comment type="caution">
    <text evidence="3">The sequence shown here is derived from an EMBL/GenBank/DDBJ whole genome shotgun (WGS) entry which is preliminary data.</text>
</comment>
<accession>A0AAD9QJV5</accession>
<reference evidence="3" key="1">
    <citation type="journal article" date="2023" name="G3 (Bethesda)">
        <title>Whole genome assembly and annotation of the endangered Caribbean coral Acropora cervicornis.</title>
        <authorList>
            <person name="Selwyn J.D."/>
            <person name="Vollmer S.V."/>
        </authorList>
    </citation>
    <scope>NUCLEOTIDE SEQUENCE</scope>
    <source>
        <strain evidence="3">K2</strain>
    </source>
</reference>
<feature type="region of interest" description="Disordered" evidence="1">
    <location>
        <begin position="1"/>
        <end position="58"/>
    </location>
</feature>
<proteinExistence type="predicted"/>
<protein>
    <submittedName>
        <fullName evidence="3">Unconventional myosin-VI</fullName>
    </submittedName>
</protein>
<feature type="compositionally biased region" description="Low complexity" evidence="1">
    <location>
        <begin position="44"/>
        <end position="55"/>
    </location>
</feature>
<dbReference type="AlphaFoldDB" id="A0AAD9QJV5"/>
<organism evidence="3 4">
    <name type="scientific">Acropora cervicornis</name>
    <name type="common">Staghorn coral</name>
    <dbReference type="NCBI Taxonomy" id="6130"/>
    <lineage>
        <taxon>Eukaryota</taxon>
        <taxon>Metazoa</taxon>
        <taxon>Cnidaria</taxon>
        <taxon>Anthozoa</taxon>
        <taxon>Hexacorallia</taxon>
        <taxon>Scleractinia</taxon>
        <taxon>Astrocoeniina</taxon>
        <taxon>Acroporidae</taxon>
        <taxon>Acropora</taxon>
    </lineage>
</organism>
<dbReference type="Pfam" id="PF16521">
    <property type="entry name" value="Myosin-VI_CBD"/>
    <property type="match status" value="1"/>
</dbReference>
<evidence type="ECO:0000259" key="2">
    <source>
        <dbReference type="Pfam" id="PF16521"/>
    </source>
</evidence>
<sequence length="117" mass="12958">MEEETKQGSRCGPTRGITKSAPRNHANCGRCPTPPSQTRQARTSHSNSSPSSASSGVLPCSTEFKKQRWWYAHFDGQCIARQMEVFPGQPTLLLMTGEDDLDMCELSLDETCYATRS</sequence>
<gene>
    <name evidence="3" type="ORF">P5673_014340</name>
</gene>